<dbReference type="InterPro" id="IPR026122">
    <property type="entry name" value="MOV-10/SDE3_DEXXQ/H-box"/>
</dbReference>
<dbReference type="CDD" id="cd18808">
    <property type="entry name" value="SF1_C_Upf1"/>
    <property type="match status" value="1"/>
</dbReference>
<keyword evidence="6" id="KW-1185">Reference proteome</keyword>
<gene>
    <name evidence="5" type="ORF">FA15DRAFT_591624</name>
</gene>
<keyword evidence="5" id="KW-0378">Hydrolase</keyword>
<feature type="region of interest" description="Disordered" evidence="2">
    <location>
        <begin position="170"/>
        <end position="192"/>
    </location>
</feature>
<dbReference type="OrthoDB" id="6513042at2759"/>
<feature type="region of interest" description="Disordered" evidence="2">
    <location>
        <begin position="210"/>
        <end position="270"/>
    </location>
</feature>
<feature type="compositionally biased region" description="Polar residues" evidence="2">
    <location>
        <begin position="178"/>
        <end position="187"/>
    </location>
</feature>
<name>A0A5C3KWW2_COPMA</name>
<feature type="domain" description="DNA2/NAM7 helicase-like C-terminal" evidence="4">
    <location>
        <begin position="885"/>
        <end position="1087"/>
    </location>
</feature>
<dbReference type="GO" id="GO:0032574">
    <property type="term" value="F:5'-3' RNA helicase activity"/>
    <property type="evidence" value="ECO:0007669"/>
    <property type="project" value="InterPro"/>
</dbReference>
<evidence type="ECO:0000259" key="4">
    <source>
        <dbReference type="Pfam" id="PF13087"/>
    </source>
</evidence>
<dbReference type="AlphaFoldDB" id="A0A5C3KWW2"/>
<sequence>MSSANLSPVHSPYHSTGPLLSPGHHIIPPRSPPGLAKPNHLPPPAQYGNGHPAQTYHPPPSSGNTGHQRHNDNGAAPPAQHWPSLPGQSINAGSSSTFSTTEIHDFWKSRLAPLPGFVSRPDLVARNGVQKAPDAGRASSAVTIKHPLTFLKKDATKGGVAVNVDAKGASTDADGVTKNAQPKSNATPLRASKRLSLLPPMSFMVAMSEVEGKESGGSPGLSGSSPKGSPSVPVGDEGIPILSPISEGDEEVEVPAPEEARRGKADDSAETQAEVCAVLSPIEETPLDIYADPFIPQWLRDVQTQPHSLSPVPPIPVFPSTSYLQSFLTQKMVDDTMKKIMSLALISSPPPPPPPRILPRLAPSSPSSPISPVLKRYSASIPPLAPHSYYAHFVHILRWELDSLAKQKENIVLWKAETQVVDWDSSTFRVYVPNVRGDMDFGGRIAVGDLVHLREVEEWSEKTKAGPEAKEEVEVVLGRGTLRAFEARVTVVRRREGLVHIFSPTLKRYIQTYADAALATQFTDGFPAFSPEDSLPYQFNVTFMLNSQPYCNMEHALATISSLSCIEADPPDSASGNRPSYAQTLQKKTLNGKVQSPVGVDSNANTSSDAATGPVDPVGINLIQHWLFPEEEQLRTCPPYMIGDGVIKPVDWVDKGLNDEQKSAVTSITMFQSPVPHLIRGPPGTGKTRTVVELVLQILRVQPQAKILLCAPSNPATDTLVQRLKSHLPPKDMFRLNDQNRTFQEVPPEIRQYCYMENDKFSLPAWKTLLKYRVVVTSCLDANILSAAQLTNLSLMSLEDELMTALHPRRTAVTKLVIEPHWTHLVIDEAAQGSEPELAIPISVVIPQAKHVGKAAFVPQLVLCGDPNQLGPIVTSEEARAAELDVSLLERLFERPLYSQSTRAGRKSSNYRSHPVILMPPSAIFYNDTLQPYATNSGVTWNGLPVPHLPLKFVGHDLPDATNDERATWYNRGEIRKIVDIIKSMLADNILCTPPLRPADVGVMAPWREQVWKLREELRKEKLNAVDVGTVEDFQGRESRVVIISCVRSNPRFLEEDGRRGLGLFHERKRMNVAITRAKELLVVVGNGGLLQRDPYWKSFLQFAIRNKLYVGPELNLEVDGNYISRLESELLHSGDTDLDPEEQGMLAAGGVVRGVLNE</sequence>
<dbReference type="CDD" id="cd18038">
    <property type="entry name" value="DEXXQc_Helz-like"/>
    <property type="match status" value="1"/>
</dbReference>
<evidence type="ECO:0000313" key="6">
    <source>
        <dbReference type="Proteomes" id="UP000307440"/>
    </source>
</evidence>
<feature type="compositionally biased region" description="Basic and acidic residues" evidence="2">
    <location>
        <begin position="258"/>
        <end position="267"/>
    </location>
</feature>
<proteinExistence type="predicted"/>
<feature type="region of interest" description="Disordered" evidence="2">
    <location>
        <begin position="1"/>
        <end position="96"/>
    </location>
</feature>
<feature type="domain" description="DNA2/NAM7 helicase helicase" evidence="3">
    <location>
        <begin position="657"/>
        <end position="727"/>
    </location>
</feature>
<feature type="compositionally biased region" description="Polar residues" evidence="2">
    <location>
        <begin position="86"/>
        <end position="96"/>
    </location>
</feature>
<dbReference type="STRING" id="230819.A0A5C3KWW2"/>
<keyword evidence="1" id="KW-0943">RNA-mediated gene silencing</keyword>
<dbReference type="SUPFAM" id="SSF52540">
    <property type="entry name" value="P-loop containing nucleoside triphosphate hydrolases"/>
    <property type="match status" value="1"/>
</dbReference>
<dbReference type="Pfam" id="PF13086">
    <property type="entry name" value="AAA_11"/>
    <property type="match status" value="2"/>
</dbReference>
<accession>A0A5C3KWW2</accession>
<dbReference type="InterPro" id="IPR047187">
    <property type="entry name" value="SF1_C_Upf1"/>
</dbReference>
<dbReference type="InterPro" id="IPR041677">
    <property type="entry name" value="DNA2/NAM7_AAA_11"/>
</dbReference>
<dbReference type="EMBL" id="ML210193">
    <property type="protein sequence ID" value="TFK24894.1"/>
    <property type="molecule type" value="Genomic_DNA"/>
</dbReference>
<feature type="domain" description="DNA2/NAM7 helicase helicase" evidence="3">
    <location>
        <begin position="824"/>
        <end position="877"/>
    </location>
</feature>
<organism evidence="5 6">
    <name type="scientific">Coprinopsis marcescibilis</name>
    <name type="common">Agaric fungus</name>
    <name type="synonym">Psathyrella marcescibilis</name>
    <dbReference type="NCBI Taxonomy" id="230819"/>
    <lineage>
        <taxon>Eukaryota</taxon>
        <taxon>Fungi</taxon>
        <taxon>Dikarya</taxon>
        <taxon>Basidiomycota</taxon>
        <taxon>Agaricomycotina</taxon>
        <taxon>Agaricomycetes</taxon>
        <taxon>Agaricomycetidae</taxon>
        <taxon>Agaricales</taxon>
        <taxon>Agaricineae</taxon>
        <taxon>Psathyrellaceae</taxon>
        <taxon>Coprinopsis</taxon>
    </lineage>
</organism>
<dbReference type="Gene3D" id="3.40.50.300">
    <property type="entry name" value="P-loop containing nucleotide triphosphate hydrolases"/>
    <property type="match status" value="2"/>
</dbReference>
<dbReference type="PANTHER" id="PTHR10887:SF322">
    <property type="entry name" value="HELICASE MOV-10"/>
    <property type="match status" value="1"/>
</dbReference>
<dbReference type="GO" id="GO:0035194">
    <property type="term" value="P:regulatory ncRNA-mediated post-transcriptional gene silencing"/>
    <property type="evidence" value="ECO:0007669"/>
    <property type="project" value="TreeGrafter"/>
</dbReference>
<dbReference type="InterPro" id="IPR027417">
    <property type="entry name" value="P-loop_NTPase"/>
</dbReference>
<dbReference type="Proteomes" id="UP000307440">
    <property type="component" value="Unassembled WGS sequence"/>
</dbReference>
<feature type="region of interest" description="Disordered" evidence="2">
    <location>
        <begin position="592"/>
        <end position="614"/>
    </location>
</feature>
<dbReference type="GO" id="GO:0005829">
    <property type="term" value="C:cytosol"/>
    <property type="evidence" value="ECO:0007669"/>
    <property type="project" value="TreeGrafter"/>
</dbReference>
<reference evidence="5 6" key="1">
    <citation type="journal article" date="2019" name="Nat. Ecol. Evol.">
        <title>Megaphylogeny resolves global patterns of mushroom evolution.</title>
        <authorList>
            <person name="Varga T."/>
            <person name="Krizsan K."/>
            <person name="Foldi C."/>
            <person name="Dima B."/>
            <person name="Sanchez-Garcia M."/>
            <person name="Sanchez-Ramirez S."/>
            <person name="Szollosi G.J."/>
            <person name="Szarkandi J.G."/>
            <person name="Papp V."/>
            <person name="Albert L."/>
            <person name="Andreopoulos W."/>
            <person name="Angelini C."/>
            <person name="Antonin V."/>
            <person name="Barry K.W."/>
            <person name="Bougher N.L."/>
            <person name="Buchanan P."/>
            <person name="Buyck B."/>
            <person name="Bense V."/>
            <person name="Catcheside P."/>
            <person name="Chovatia M."/>
            <person name="Cooper J."/>
            <person name="Damon W."/>
            <person name="Desjardin D."/>
            <person name="Finy P."/>
            <person name="Geml J."/>
            <person name="Haridas S."/>
            <person name="Hughes K."/>
            <person name="Justo A."/>
            <person name="Karasinski D."/>
            <person name="Kautmanova I."/>
            <person name="Kiss B."/>
            <person name="Kocsube S."/>
            <person name="Kotiranta H."/>
            <person name="LaButti K.M."/>
            <person name="Lechner B.E."/>
            <person name="Liimatainen K."/>
            <person name="Lipzen A."/>
            <person name="Lukacs Z."/>
            <person name="Mihaltcheva S."/>
            <person name="Morgado L.N."/>
            <person name="Niskanen T."/>
            <person name="Noordeloos M.E."/>
            <person name="Ohm R.A."/>
            <person name="Ortiz-Santana B."/>
            <person name="Ovrebo C."/>
            <person name="Racz N."/>
            <person name="Riley R."/>
            <person name="Savchenko A."/>
            <person name="Shiryaev A."/>
            <person name="Soop K."/>
            <person name="Spirin V."/>
            <person name="Szebenyi C."/>
            <person name="Tomsovsky M."/>
            <person name="Tulloss R.E."/>
            <person name="Uehling J."/>
            <person name="Grigoriev I.V."/>
            <person name="Vagvolgyi C."/>
            <person name="Papp T."/>
            <person name="Martin F.M."/>
            <person name="Miettinen O."/>
            <person name="Hibbett D.S."/>
            <person name="Nagy L.G."/>
        </authorList>
    </citation>
    <scope>NUCLEOTIDE SEQUENCE [LARGE SCALE GENOMIC DNA]</scope>
    <source>
        <strain evidence="5 6">CBS 121175</strain>
    </source>
</reference>
<feature type="compositionally biased region" description="Low complexity" evidence="2">
    <location>
        <begin position="221"/>
        <end position="235"/>
    </location>
</feature>
<dbReference type="InterPro" id="IPR045055">
    <property type="entry name" value="DNA2/NAM7-like"/>
</dbReference>
<dbReference type="PANTHER" id="PTHR10887">
    <property type="entry name" value="DNA2/NAM7 HELICASE FAMILY"/>
    <property type="match status" value="1"/>
</dbReference>
<dbReference type="InterPro" id="IPR041679">
    <property type="entry name" value="DNA2/NAM7-like_C"/>
</dbReference>
<evidence type="ECO:0000256" key="1">
    <source>
        <dbReference type="ARBA" id="ARBA00023158"/>
    </source>
</evidence>
<dbReference type="Pfam" id="PF13087">
    <property type="entry name" value="AAA_12"/>
    <property type="match status" value="1"/>
</dbReference>
<protein>
    <submittedName>
        <fullName evidence="5">P-loop containing nucleoside triphosphate hydrolase protein</fullName>
    </submittedName>
</protein>
<dbReference type="GO" id="GO:0003723">
    <property type="term" value="F:RNA binding"/>
    <property type="evidence" value="ECO:0007669"/>
    <property type="project" value="InterPro"/>
</dbReference>
<evidence type="ECO:0000313" key="5">
    <source>
        <dbReference type="EMBL" id="TFK24894.1"/>
    </source>
</evidence>
<evidence type="ECO:0000259" key="3">
    <source>
        <dbReference type="Pfam" id="PF13086"/>
    </source>
</evidence>
<dbReference type="GO" id="GO:0016787">
    <property type="term" value="F:hydrolase activity"/>
    <property type="evidence" value="ECO:0007669"/>
    <property type="project" value="UniProtKB-KW"/>
</dbReference>
<evidence type="ECO:0000256" key="2">
    <source>
        <dbReference type="SAM" id="MobiDB-lite"/>
    </source>
</evidence>